<evidence type="ECO:0000313" key="2">
    <source>
        <dbReference type="EMBL" id="STU86437.1"/>
    </source>
</evidence>
<name>A0A377ZV12_KLEPN</name>
<dbReference type="AlphaFoldDB" id="A0A377ZV12"/>
<reference evidence="2 3" key="1">
    <citation type="submission" date="2018-06" db="EMBL/GenBank/DDBJ databases">
        <authorList>
            <consortium name="Pathogen Informatics"/>
            <person name="Doyle S."/>
        </authorList>
    </citation>
    <scope>NUCLEOTIDE SEQUENCE [LARGE SCALE GENOMIC DNA]</scope>
    <source>
        <strain evidence="2 3">NCTC204</strain>
    </source>
</reference>
<organism evidence="2 3">
    <name type="scientific">Klebsiella pneumoniae</name>
    <dbReference type="NCBI Taxonomy" id="573"/>
    <lineage>
        <taxon>Bacteria</taxon>
        <taxon>Pseudomonadati</taxon>
        <taxon>Pseudomonadota</taxon>
        <taxon>Gammaproteobacteria</taxon>
        <taxon>Enterobacterales</taxon>
        <taxon>Enterobacteriaceae</taxon>
        <taxon>Klebsiella/Raoultella group</taxon>
        <taxon>Klebsiella</taxon>
        <taxon>Klebsiella pneumoniae complex</taxon>
    </lineage>
</organism>
<dbReference type="GO" id="GO:0008897">
    <property type="term" value="F:holo-[acyl-carrier-protein] synthase activity"/>
    <property type="evidence" value="ECO:0007669"/>
    <property type="project" value="InterPro"/>
</dbReference>
<gene>
    <name evidence="2" type="ORF">NCTC204_01955</name>
</gene>
<sequence length="259" mass="28827">MATHFARGILSTGEPLSTRLSAACHQSARLLPTYRQARFCASRSLLAELLFMLYGISELPEIINEANGRPVFSDRQLPRFSIAYTGNIVGVALTTEGDCGLDMELQRTVRSHDADRHNFSNNENLWINIQHDPDEARSQLVALRRSVLKLTGEASTQLQLLPGSGRLRTAGSQPIEAVCDAESLLVWSIAATPNIGSLKVWEYDAKGGDWRSLADAQQRAREPSARLMRFTSLPMEKPYPSIDRSCRHHDPKEQSCQIP</sequence>
<dbReference type="InterPro" id="IPR037143">
    <property type="entry name" value="4-PPantetheinyl_Trfase_dom_sf"/>
</dbReference>
<feature type="region of interest" description="Disordered" evidence="1">
    <location>
        <begin position="235"/>
        <end position="259"/>
    </location>
</feature>
<feature type="compositionally biased region" description="Basic and acidic residues" evidence="1">
    <location>
        <begin position="244"/>
        <end position="253"/>
    </location>
</feature>
<dbReference type="Gene3D" id="3.90.470.20">
    <property type="entry name" value="4'-phosphopantetheinyl transferase domain"/>
    <property type="match status" value="1"/>
</dbReference>
<evidence type="ECO:0000256" key="1">
    <source>
        <dbReference type="SAM" id="MobiDB-lite"/>
    </source>
</evidence>
<keyword evidence="2" id="KW-0808">Transferase</keyword>
<dbReference type="EMBL" id="UGMD01000002">
    <property type="protein sequence ID" value="STU86437.1"/>
    <property type="molecule type" value="Genomic_DNA"/>
</dbReference>
<proteinExistence type="predicted"/>
<evidence type="ECO:0000313" key="3">
    <source>
        <dbReference type="Proteomes" id="UP000255192"/>
    </source>
</evidence>
<protein>
    <submittedName>
        <fullName evidence="2">Phosphopantetheinyl transferase</fullName>
    </submittedName>
</protein>
<accession>A0A377ZV12</accession>
<dbReference type="GO" id="GO:0000287">
    <property type="term" value="F:magnesium ion binding"/>
    <property type="evidence" value="ECO:0007669"/>
    <property type="project" value="InterPro"/>
</dbReference>
<dbReference type="Proteomes" id="UP000255192">
    <property type="component" value="Unassembled WGS sequence"/>
</dbReference>